<proteinExistence type="inferred from homology"/>
<sequence length="365" mass="36544">MTTRRRVVVAPDKFKGSLSADQVAAVVARVLERHDPSVDVVRHPLADGGEGTVDLALASGYAPVTVEVTGPLGDPVRATFALSDGVAVLEAAAANGLALLPAGPDEHTAEHATTYGVGQLVAAALDHGATRVVVGVGGSATTDGGAGAVAALGLGPDAAAGPHPRLGEADLVVACDVDNPLTGPQGAAAVYALQKGAGTALVARLDERLARWADTVAHATGEDRRAEPGAGAAGGLAFGLLALAGARLVPGADLLLDLTGFDDVVRGADLVVVGEGSLDEQSLRGKGPVAAARRAAALGVPVVAVVGRSLLTPEQEREAGLSAVHALVDLAPDEQSAVHDAERLLERAAARLAADLHAYPSTRRE</sequence>
<keyword evidence="3" id="KW-1185">Reference proteome</keyword>
<dbReference type="Gene3D" id="3.90.1510.10">
    <property type="entry name" value="Glycerate kinase, domain 2"/>
    <property type="match status" value="2"/>
</dbReference>
<dbReference type="PANTHER" id="PTHR21599">
    <property type="entry name" value="GLYCERATE KINASE"/>
    <property type="match status" value="1"/>
</dbReference>
<dbReference type="NCBIfam" id="TIGR00045">
    <property type="entry name" value="glycerate kinase"/>
    <property type="match status" value="1"/>
</dbReference>
<dbReference type="InterPro" id="IPR018193">
    <property type="entry name" value="Glyc_kinase_flavodox-like_fold"/>
</dbReference>
<keyword evidence="1 2" id="KW-0418">Kinase</keyword>
<keyword evidence="1" id="KW-0808">Transferase</keyword>
<reference evidence="2 3" key="1">
    <citation type="submission" date="2020-02" db="EMBL/GenBank/DDBJ databases">
        <title>Full genome sequence of Nocardioides sp. R-3366.</title>
        <authorList>
            <person name="Im W.-T."/>
        </authorList>
    </citation>
    <scope>NUCLEOTIDE SEQUENCE [LARGE SCALE GENOMIC DNA]</scope>
    <source>
        <strain evidence="2 3">R-3366</strain>
    </source>
</reference>
<dbReference type="RefSeq" id="WP_165237451.1">
    <property type="nucleotide sequence ID" value="NZ_CP049257.1"/>
</dbReference>
<protein>
    <submittedName>
        <fullName evidence="2">Glycerate kinase</fullName>
    </submittedName>
</protein>
<comment type="similarity">
    <text evidence="1">Belongs to the glycerate kinase type-1 family.</text>
</comment>
<dbReference type="PIRSF" id="PIRSF006078">
    <property type="entry name" value="GlxK"/>
    <property type="match status" value="1"/>
</dbReference>
<name>A0A6G6WJ47_9ACTN</name>
<gene>
    <name evidence="2" type="ORF">G5V58_22490</name>
</gene>
<dbReference type="Proteomes" id="UP000502996">
    <property type="component" value="Chromosome"/>
</dbReference>
<dbReference type="KEGG" id="nano:G5V58_22490"/>
<dbReference type="InterPro" id="IPR036129">
    <property type="entry name" value="Glycerate_kinase_sf"/>
</dbReference>
<evidence type="ECO:0000313" key="3">
    <source>
        <dbReference type="Proteomes" id="UP000502996"/>
    </source>
</evidence>
<dbReference type="SUPFAM" id="SSF110738">
    <property type="entry name" value="Glycerate kinase I"/>
    <property type="match status" value="1"/>
</dbReference>
<dbReference type="InterPro" id="IPR004381">
    <property type="entry name" value="Glycerate_kinase"/>
</dbReference>
<dbReference type="PANTHER" id="PTHR21599:SF0">
    <property type="entry name" value="GLYCERATE KINASE"/>
    <property type="match status" value="1"/>
</dbReference>
<dbReference type="Pfam" id="PF02595">
    <property type="entry name" value="Gly_kinase"/>
    <property type="match status" value="2"/>
</dbReference>
<dbReference type="GO" id="GO:0031388">
    <property type="term" value="P:organic acid phosphorylation"/>
    <property type="evidence" value="ECO:0007669"/>
    <property type="project" value="UniProtKB-UniRule"/>
</dbReference>
<dbReference type="GO" id="GO:0008887">
    <property type="term" value="F:glycerate kinase activity"/>
    <property type="evidence" value="ECO:0007669"/>
    <property type="project" value="UniProtKB-UniRule"/>
</dbReference>
<accession>A0A6G6WJ47</accession>
<organism evidence="2 3">
    <name type="scientific">Nocardioides anomalus</name>
    <dbReference type="NCBI Taxonomy" id="2712223"/>
    <lineage>
        <taxon>Bacteria</taxon>
        <taxon>Bacillati</taxon>
        <taxon>Actinomycetota</taxon>
        <taxon>Actinomycetes</taxon>
        <taxon>Propionibacteriales</taxon>
        <taxon>Nocardioidaceae</taxon>
        <taxon>Nocardioides</taxon>
    </lineage>
</organism>
<evidence type="ECO:0000313" key="2">
    <source>
        <dbReference type="EMBL" id="QIG45163.1"/>
    </source>
</evidence>
<dbReference type="AlphaFoldDB" id="A0A6G6WJ47"/>
<evidence type="ECO:0000256" key="1">
    <source>
        <dbReference type="PIRNR" id="PIRNR006078"/>
    </source>
</evidence>
<dbReference type="EMBL" id="CP049257">
    <property type="protein sequence ID" value="QIG45163.1"/>
    <property type="molecule type" value="Genomic_DNA"/>
</dbReference>